<gene>
    <name evidence="13" type="ORF">DM826_07775</name>
</gene>
<feature type="region of interest" description="Disordered" evidence="11">
    <location>
        <begin position="164"/>
        <end position="227"/>
    </location>
</feature>
<feature type="transmembrane region" description="Helical" evidence="12">
    <location>
        <begin position="267"/>
        <end position="290"/>
    </location>
</feature>
<feature type="region of interest" description="Disordered" evidence="11">
    <location>
        <begin position="292"/>
        <end position="320"/>
    </location>
</feature>
<evidence type="ECO:0000256" key="5">
    <source>
        <dbReference type="ARBA" id="ARBA00022824"/>
    </source>
</evidence>
<comment type="function">
    <text evidence="10">Catalytic component of the signal peptidase complex (SPC) which catalyzes the cleavage of N-terminal signal sequences from nascent proteins as they are translocated into the lumen of the endoplasmic reticulum. Specifically cleaves N-terminal signal peptides that contain a hydrophobic alpha-helix (h-region) shorter than 18-20 amino acids.</text>
</comment>
<keyword evidence="2" id="KW-0645">Protease</keyword>
<keyword evidence="5" id="KW-0256">Endoplasmic reticulum</keyword>
<evidence type="ECO:0000256" key="2">
    <source>
        <dbReference type="ARBA" id="ARBA00022670"/>
    </source>
</evidence>
<evidence type="ECO:0000256" key="8">
    <source>
        <dbReference type="ARBA" id="ARBA00023136"/>
    </source>
</evidence>
<dbReference type="PANTHER" id="PTHR10806">
    <property type="entry name" value="SIGNAL PEPTIDASE COMPLEX CATALYTIC SUBUNIT SEC11"/>
    <property type="match status" value="1"/>
</dbReference>
<feature type="compositionally biased region" description="Polar residues" evidence="11">
    <location>
        <begin position="164"/>
        <end position="182"/>
    </location>
</feature>
<dbReference type="GO" id="GO:0016020">
    <property type="term" value="C:membrane"/>
    <property type="evidence" value="ECO:0007669"/>
    <property type="project" value="InterPro"/>
</dbReference>
<evidence type="ECO:0000256" key="6">
    <source>
        <dbReference type="ARBA" id="ARBA00022968"/>
    </source>
</evidence>
<dbReference type="NCBIfam" id="TIGR02228">
    <property type="entry name" value="sigpep_I_arch"/>
    <property type="match status" value="1"/>
</dbReference>
<dbReference type="PANTHER" id="PTHR10806:SF6">
    <property type="entry name" value="SIGNAL PEPTIDASE COMPLEX CATALYTIC SUBUNIT SEC11"/>
    <property type="match status" value="1"/>
</dbReference>
<keyword evidence="6" id="KW-0735">Signal-anchor</keyword>
<evidence type="ECO:0000313" key="13">
    <source>
        <dbReference type="EMBL" id="RJX43033.1"/>
    </source>
</evidence>
<dbReference type="CDD" id="cd06530">
    <property type="entry name" value="S26_SPase_I"/>
    <property type="match status" value="1"/>
</dbReference>
<dbReference type="InterPro" id="IPR019533">
    <property type="entry name" value="Peptidase_S26"/>
</dbReference>
<evidence type="ECO:0000256" key="10">
    <source>
        <dbReference type="ARBA" id="ARBA00045533"/>
    </source>
</evidence>
<dbReference type="AlphaFoldDB" id="A0A3A6PN93"/>
<organism evidence="13 14">
    <name type="scientific">Halonotius aquaticus</name>
    <dbReference type="NCBI Taxonomy" id="2216978"/>
    <lineage>
        <taxon>Archaea</taxon>
        <taxon>Methanobacteriati</taxon>
        <taxon>Methanobacteriota</taxon>
        <taxon>Stenosarchaea group</taxon>
        <taxon>Halobacteria</taxon>
        <taxon>Halobacteriales</taxon>
        <taxon>Haloferacaceae</taxon>
        <taxon>Halonotius</taxon>
    </lineage>
</organism>
<dbReference type="InterPro" id="IPR001733">
    <property type="entry name" value="Peptidase_S26B"/>
</dbReference>
<evidence type="ECO:0000313" key="14">
    <source>
        <dbReference type="Proteomes" id="UP000276588"/>
    </source>
</evidence>
<evidence type="ECO:0000256" key="9">
    <source>
        <dbReference type="ARBA" id="ARBA00033305"/>
    </source>
</evidence>
<keyword evidence="8 12" id="KW-0472">Membrane</keyword>
<proteinExistence type="predicted"/>
<evidence type="ECO:0000256" key="3">
    <source>
        <dbReference type="ARBA" id="ARBA00022692"/>
    </source>
</evidence>
<dbReference type="Proteomes" id="UP000276588">
    <property type="component" value="Unassembled WGS sequence"/>
</dbReference>
<dbReference type="GO" id="GO:0004252">
    <property type="term" value="F:serine-type endopeptidase activity"/>
    <property type="evidence" value="ECO:0007669"/>
    <property type="project" value="InterPro"/>
</dbReference>
<dbReference type="GO" id="GO:0006465">
    <property type="term" value="P:signal peptide processing"/>
    <property type="evidence" value="ECO:0007669"/>
    <property type="project" value="InterPro"/>
</dbReference>
<keyword evidence="7 12" id="KW-1133">Transmembrane helix</keyword>
<evidence type="ECO:0000256" key="11">
    <source>
        <dbReference type="SAM" id="MobiDB-lite"/>
    </source>
</evidence>
<evidence type="ECO:0000256" key="4">
    <source>
        <dbReference type="ARBA" id="ARBA00022801"/>
    </source>
</evidence>
<keyword evidence="14" id="KW-1185">Reference proteome</keyword>
<evidence type="ECO:0000256" key="12">
    <source>
        <dbReference type="SAM" id="Phobius"/>
    </source>
</evidence>
<dbReference type="InterPro" id="IPR036286">
    <property type="entry name" value="LexA/Signal_pep-like_sf"/>
</dbReference>
<keyword evidence="4" id="KW-0378">Hydrolase</keyword>
<feature type="compositionally biased region" description="Acidic residues" evidence="11">
    <location>
        <begin position="191"/>
        <end position="203"/>
    </location>
</feature>
<comment type="subcellular location">
    <subcellularLocation>
        <location evidence="1">Endoplasmic reticulum membrane</location>
        <topology evidence="1">Single-pass type II membrane protein</topology>
    </subcellularLocation>
</comment>
<feature type="transmembrane region" description="Helical" evidence="12">
    <location>
        <begin position="238"/>
        <end position="255"/>
    </location>
</feature>
<keyword evidence="3 12" id="KW-0812">Transmembrane</keyword>
<feature type="transmembrane region" description="Helical" evidence="12">
    <location>
        <begin position="126"/>
        <end position="151"/>
    </location>
</feature>
<feature type="compositionally biased region" description="Polar residues" evidence="11">
    <location>
        <begin position="204"/>
        <end position="227"/>
    </location>
</feature>
<sequence length="320" mass="33726">MIPLSRSSLPRARSLVVTLVLIAAVSPFVVFALPEVVGADESYVVLSGSMEPTLSPGDVVIVDATATVGIGDIITYDTGDQVPTTHRVIDERDGGYQTKGDANENVDSGLVAFESVIGRTIITIPFVGYVILWANSPVGYVLLVVIPLVLLGVSELHKWARQDPTTASDTAHQSVSAGNPTESDGDREWQTTDEVENAVDIDPETQSTPTSSQATESSDFDNPSSSDTGQLAIVDLKLTLLAMTVLLVYAGWNIYREVTTAAAPTPLSVGVFTAGLLGLLFTGAMTISAWQANNPDEPRLPPALPLPDGGEGEMSEGSDE</sequence>
<dbReference type="InterPro" id="IPR019756">
    <property type="entry name" value="Pept_S26A_signal_pept_1_Ser-AS"/>
</dbReference>
<accession>A0A3A6PN93</accession>
<dbReference type="PRINTS" id="PR00728">
    <property type="entry name" value="SIGNALPTASE"/>
</dbReference>
<dbReference type="SUPFAM" id="SSF51306">
    <property type="entry name" value="LexA/Signal peptidase"/>
    <property type="match status" value="1"/>
</dbReference>
<name>A0A3A6PN93_9EURY</name>
<evidence type="ECO:0000256" key="1">
    <source>
        <dbReference type="ARBA" id="ARBA00004648"/>
    </source>
</evidence>
<comment type="caution">
    <text evidence="13">The sequence shown here is derived from an EMBL/GenBank/DDBJ whole genome shotgun (WGS) entry which is preliminary data.</text>
</comment>
<reference evidence="13 14" key="1">
    <citation type="submission" date="2018-06" db="EMBL/GenBank/DDBJ databases">
        <title>Halonotius sp. F13-13 a new haloarchaeeon isolated from a solar saltern from Isla Cristina, Huelva, Spain.</title>
        <authorList>
            <person name="Duran-Viseras A."/>
            <person name="Sanchez-Porro C."/>
            <person name="Ventosa A."/>
        </authorList>
    </citation>
    <scope>NUCLEOTIDE SEQUENCE [LARGE SCALE GENOMIC DNA]</scope>
    <source>
        <strain evidence="13 14">F13-13</strain>
    </source>
</reference>
<dbReference type="EMBL" id="QKNY01000011">
    <property type="protein sequence ID" value="RJX43033.1"/>
    <property type="molecule type" value="Genomic_DNA"/>
</dbReference>
<protein>
    <recommendedName>
        <fullName evidence="9">Signal peptidase I</fullName>
    </recommendedName>
</protein>
<dbReference type="PROSITE" id="PS00501">
    <property type="entry name" value="SPASE_I_1"/>
    <property type="match status" value="1"/>
</dbReference>
<feature type="compositionally biased region" description="Acidic residues" evidence="11">
    <location>
        <begin position="310"/>
        <end position="320"/>
    </location>
</feature>
<evidence type="ECO:0000256" key="7">
    <source>
        <dbReference type="ARBA" id="ARBA00022989"/>
    </source>
</evidence>